<evidence type="ECO:0000313" key="2">
    <source>
        <dbReference type="Proteomes" id="UP000275267"/>
    </source>
</evidence>
<accession>A0A3L6S4I5</accession>
<organism evidence="1 2">
    <name type="scientific">Panicum miliaceum</name>
    <name type="common">Proso millet</name>
    <name type="synonym">Broomcorn millet</name>
    <dbReference type="NCBI Taxonomy" id="4540"/>
    <lineage>
        <taxon>Eukaryota</taxon>
        <taxon>Viridiplantae</taxon>
        <taxon>Streptophyta</taxon>
        <taxon>Embryophyta</taxon>
        <taxon>Tracheophyta</taxon>
        <taxon>Spermatophyta</taxon>
        <taxon>Magnoliopsida</taxon>
        <taxon>Liliopsida</taxon>
        <taxon>Poales</taxon>
        <taxon>Poaceae</taxon>
        <taxon>PACMAD clade</taxon>
        <taxon>Panicoideae</taxon>
        <taxon>Panicodae</taxon>
        <taxon>Paniceae</taxon>
        <taxon>Panicinae</taxon>
        <taxon>Panicum</taxon>
        <taxon>Panicum sect. Panicum</taxon>
    </lineage>
</organism>
<evidence type="ECO:0000313" key="1">
    <source>
        <dbReference type="EMBL" id="RLN15828.1"/>
    </source>
</evidence>
<reference evidence="2" key="1">
    <citation type="journal article" date="2019" name="Nat. Commun.">
        <title>The genome of broomcorn millet.</title>
        <authorList>
            <person name="Zou C."/>
            <person name="Miki D."/>
            <person name="Li D."/>
            <person name="Tang Q."/>
            <person name="Xiao L."/>
            <person name="Rajput S."/>
            <person name="Deng P."/>
            <person name="Jia W."/>
            <person name="Huang R."/>
            <person name="Zhang M."/>
            <person name="Sun Y."/>
            <person name="Hu J."/>
            <person name="Fu X."/>
            <person name="Schnable P.S."/>
            <person name="Li F."/>
            <person name="Zhang H."/>
            <person name="Feng B."/>
            <person name="Zhu X."/>
            <person name="Liu R."/>
            <person name="Schnable J.C."/>
            <person name="Zhu J.-K."/>
            <person name="Zhang H."/>
        </authorList>
    </citation>
    <scope>NUCLEOTIDE SEQUENCE [LARGE SCALE GENOMIC DNA]</scope>
</reference>
<keyword evidence="2" id="KW-1185">Reference proteome</keyword>
<dbReference type="Proteomes" id="UP000275267">
    <property type="component" value="Unassembled WGS sequence"/>
</dbReference>
<name>A0A3L6S4I5_PANMI</name>
<protein>
    <submittedName>
        <fullName evidence="1">Uncharacterized protein</fullName>
    </submittedName>
</protein>
<gene>
    <name evidence="1" type="ORF">C2845_PM02G17110</name>
</gene>
<proteinExistence type="predicted"/>
<dbReference type="EMBL" id="PQIB02000005">
    <property type="protein sequence ID" value="RLN15828.1"/>
    <property type="molecule type" value="Genomic_DNA"/>
</dbReference>
<sequence>MAGIVGDATDNHEEASMKKLALQTALLVWLATSNIRGSPSSLKGIDLTIWIRKKLIAMIL</sequence>
<comment type="caution">
    <text evidence="1">The sequence shown here is derived from an EMBL/GenBank/DDBJ whole genome shotgun (WGS) entry which is preliminary data.</text>
</comment>
<dbReference type="AlphaFoldDB" id="A0A3L6S4I5"/>